<feature type="compositionally biased region" description="Low complexity" evidence="1">
    <location>
        <begin position="357"/>
        <end position="367"/>
    </location>
</feature>
<feature type="region of interest" description="Disordered" evidence="1">
    <location>
        <begin position="285"/>
        <end position="385"/>
    </location>
</feature>
<evidence type="ECO:0000313" key="3">
    <source>
        <dbReference type="Proteomes" id="UP000027195"/>
    </source>
</evidence>
<dbReference type="HOGENOM" id="CLU_672670_0_0_1"/>
<proteinExistence type="predicted"/>
<dbReference type="Proteomes" id="UP000027195">
    <property type="component" value="Unassembled WGS sequence"/>
</dbReference>
<evidence type="ECO:0000313" key="2">
    <source>
        <dbReference type="EMBL" id="KDQ20028.1"/>
    </source>
</evidence>
<dbReference type="InterPro" id="IPR027417">
    <property type="entry name" value="P-loop_NTPase"/>
</dbReference>
<evidence type="ECO:0000256" key="1">
    <source>
        <dbReference type="SAM" id="MobiDB-lite"/>
    </source>
</evidence>
<keyword evidence="3" id="KW-1185">Reference proteome</keyword>
<dbReference type="FunCoup" id="A0A067MW96">
    <property type="interactions" value="437"/>
</dbReference>
<dbReference type="PANTHER" id="PTHR10285">
    <property type="entry name" value="URIDINE KINASE"/>
    <property type="match status" value="1"/>
</dbReference>
<dbReference type="AlphaFoldDB" id="A0A067MW96"/>
<evidence type="ECO:0008006" key="4">
    <source>
        <dbReference type="Google" id="ProtNLM"/>
    </source>
</evidence>
<accession>A0A067MW96</accession>
<reference evidence="3" key="1">
    <citation type="journal article" date="2014" name="Proc. Natl. Acad. Sci. U.S.A.">
        <title>Extensive sampling of basidiomycete genomes demonstrates inadequacy of the white-rot/brown-rot paradigm for wood decay fungi.</title>
        <authorList>
            <person name="Riley R."/>
            <person name="Salamov A.A."/>
            <person name="Brown D.W."/>
            <person name="Nagy L.G."/>
            <person name="Floudas D."/>
            <person name="Held B.W."/>
            <person name="Levasseur A."/>
            <person name="Lombard V."/>
            <person name="Morin E."/>
            <person name="Otillar R."/>
            <person name="Lindquist E.A."/>
            <person name="Sun H."/>
            <person name="LaButti K.M."/>
            <person name="Schmutz J."/>
            <person name="Jabbour D."/>
            <person name="Luo H."/>
            <person name="Baker S.E."/>
            <person name="Pisabarro A.G."/>
            <person name="Walton J.D."/>
            <person name="Blanchette R.A."/>
            <person name="Henrissat B."/>
            <person name="Martin F."/>
            <person name="Cullen D."/>
            <person name="Hibbett D.S."/>
            <person name="Grigoriev I.V."/>
        </authorList>
    </citation>
    <scope>NUCLEOTIDE SEQUENCE [LARGE SCALE GENOMIC DNA]</scope>
    <source>
        <strain evidence="3">FD-172 SS1</strain>
    </source>
</reference>
<gene>
    <name evidence="2" type="ORF">BOTBODRAFT_27441</name>
</gene>
<dbReference type="STRING" id="930990.A0A067MW96"/>
<dbReference type="OrthoDB" id="347435at2759"/>
<feature type="compositionally biased region" description="Low complexity" evidence="1">
    <location>
        <begin position="325"/>
        <end position="341"/>
    </location>
</feature>
<dbReference type="EMBL" id="KL198018">
    <property type="protein sequence ID" value="KDQ20028.1"/>
    <property type="molecule type" value="Genomic_DNA"/>
</dbReference>
<dbReference type="Gene3D" id="3.40.50.300">
    <property type="entry name" value="P-loop containing nucleotide triphosphate hydrolases"/>
    <property type="match status" value="1"/>
</dbReference>
<organism evidence="2 3">
    <name type="scientific">Botryobasidium botryosum (strain FD-172 SS1)</name>
    <dbReference type="NCBI Taxonomy" id="930990"/>
    <lineage>
        <taxon>Eukaryota</taxon>
        <taxon>Fungi</taxon>
        <taxon>Dikarya</taxon>
        <taxon>Basidiomycota</taxon>
        <taxon>Agaricomycotina</taxon>
        <taxon>Agaricomycetes</taxon>
        <taxon>Cantharellales</taxon>
        <taxon>Botryobasidiaceae</taxon>
        <taxon>Botryobasidium</taxon>
    </lineage>
</organism>
<dbReference type="InParanoid" id="A0A067MW96"/>
<sequence>MERTLSRITEHLVALVAARRTAAPLFVALQGPQGIGKTTITRALATITSLRVAVVSLDDLYLPHHALQRVHEAAKHNKLLSGRGQPGTHDLPLAADILQRLHGINSPGANVVRVPVFDKSLHNGQGDRLPEAQATEITGLLDVVVLEGWCVGFYPLPEDQLATRYDDIVSGTGAHDGFVRDAVRVHTLDDLRCINKHLEAYAEALYPFFDAFIQLAPPTDAPLSPIYTWRLEQEHALKKQTDGRGMSDDQVKSFIDRYIPGYVFFLEGVQRGWAPNYIRTRHMAARSHHHSGESEGDGAGDATTGNSALPLEEPFEGTESQAQHPPTSTSTTTPAPAPTSAHINASTTSLSHADGSNNTTRAANRTRTCTHTPLLPRTYDQTGPNPPWKGRGLCIYLDQRRAMIGSETF</sequence>
<name>A0A067MW96_BOTB1</name>
<protein>
    <recommendedName>
        <fullName evidence="4">Phosphoribulokinase/uridine kinase domain-containing protein</fullName>
    </recommendedName>
</protein>
<dbReference type="SUPFAM" id="SSF52540">
    <property type="entry name" value="P-loop containing nucleoside triphosphate hydrolases"/>
    <property type="match status" value="2"/>
</dbReference>
<feature type="compositionally biased region" description="Polar residues" evidence="1">
    <location>
        <begin position="342"/>
        <end position="356"/>
    </location>
</feature>